<organism evidence="1 2">
    <name type="scientific">Clohesyomyces aquaticus</name>
    <dbReference type="NCBI Taxonomy" id="1231657"/>
    <lineage>
        <taxon>Eukaryota</taxon>
        <taxon>Fungi</taxon>
        <taxon>Dikarya</taxon>
        <taxon>Ascomycota</taxon>
        <taxon>Pezizomycotina</taxon>
        <taxon>Dothideomycetes</taxon>
        <taxon>Pleosporomycetidae</taxon>
        <taxon>Pleosporales</taxon>
        <taxon>Lindgomycetaceae</taxon>
        <taxon>Clohesyomyces</taxon>
    </lineage>
</organism>
<dbReference type="EMBL" id="MCFA01000045">
    <property type="protein sequence ID" value="ORY13043.1"/>
    <property type="molecule type" value="Genomic_DNA"/>
</dbReference>
<proteinExistence type="predicted"/>
<name>A0A1Y1ZRZ6_9PLEO</name>
<accession>A0A1Y1ZRZ6</accession>
<sequence>MNTGCGGVLRSRPLPRFPLTYWDSDILLRTIYFQPSSSYSRHGSSLKSLISSRCCLLPFFQSALFLSIDPPEASLGLIPDSHLLENSSDHGFFPTVCSLSYPQPYGPSCSGKSCSHRRCRASQERRRDHRLFYSCNRLVYKSLYCWHLIHVESVWRV</sequence>
<protein>
    <submittedName>
        <fullName evidence="1">Uncharacterized protein</fullName>
    </submittedName>
</protein>
<dbReference type="AlphaFoldDB" id="A0A1Y1ZRZ6"/>
<dbReference type="Proteomes" id="UP000193144">
    <property type="component" value="Unassembled WGS sequence"/>
</dbReference>
<gene>
    <name evidence="1" type="ORF">BCR34DRAFT_277937</name>
</gene>
<evidence type="ECO:0000313" key="1">
    <source>
        <dbReference type="EMBL" id="ORY13043.1"/>
    </source>
</evidence>
<comment type="caution">
    <text evidence="1">The sequence shown here is derived from an EMBL/GenBank/DDBJ whole genome shotgun (WGS) entry which is preliminary data.</text>
</comment>
<reference evidence="1 2" key="1">
    <citation type="submission" date="2016-07" db="EMBL/GenBank/DDBJ databases">
        <title>Pervasive Adenine N6-methylation of Active Genes in Fungi.</title>
        <authorList>
            <consortium name="DOE Joint Genome Institute"/>
            <person name="Mondo S.J."/>
            <person name="Dannebaum R.O."/>
            <person name="Kuo R.C."/>
            <person name="Labutti K."/>
            <person name="Haridas S."/>
            <person name="Kuo A."/>
            <person name="Salamov A."/>
            <person name="Ahrendt S.R."/>
            <person name="Lipzen A."/>
            <person name="Sullivan W."/>
            <person name="Andreopoulos W.B."/>
            <person name="Clum A."/>
            <person name="Lindquist E."/>
            <person name="Daum C."/>
            <person name="Ramamoorthy G.K."/>
            <person name="Gryganskyi A."/>
            <person name="Culley D."/>
            <person name="Magnuson J.K."/>
            <person name="James T.Y."/>
            <person name="O'Malley M.A."/>
            <person name="Stajich J.E."/>
            <person name="Spatafora J.W."/>
            <person name="Visel A."/>
            <person name="Grigoriev I.V."/>
        </authorList>
    </citation>
    <scope>NUCLEOTIDE SEQUENCE [LARGE SCALE GENOMIC DNA]</scope>
    <source>
        <strain evidence="1 2">CBS 115471</strain>
    </source>
</reference>
<evidence type="ECO:0000313" key="2">
    <source>
        <dbReference type="Proteomes" id="UP000193144"/>
    </source>
</evidence>
<keyword evidence="2" id="KW-1185">Reference proteome</keyword>